<proteinExistence type="predicted"/>
<feature type="domain" description="Beta-lactamase-related" evidence="1">
    <location>
        <begin position="79"/>
        <end position="403"/>
    </location>
</feature>
<dbReference type="InterPro" id="IPR012338">
    <property type="entry name" value="Beta-lactam/transpept-like"/>
</dbReference>
<organism evidence="2 3">
    <name type="scientific">Agromyces mariniharenae</name>
    <dbReference type="NCBI Taxonomy" id="2604423"/>
    <lineage>
        <taxon>Bacteria</taxon>
        <taxon>Bacillati</taxon>
        <taxon>Actinomycetota</taxon>
        <taxon>Actinomycetes</taxon>
        <taxon>Micrococcales</taxon>
        <taxon>Microbacteriaceae</taxon>
        <taxon>Agromyces</taxon>
    </lineage>
</organism>
<name>A0A5S4V4T8_9MICO</name>
<gene>
    <name evidence="2" type="ORF">FYC51_04855</name>
</gene>
<dbReference type="InterPro" id="IPR001466">
    <property type="entry name" value="Beta-lactam-related"/>
</dbReference>
<evidence type="ECO:0000259" key="1">
    <source>
        <dbReference type="Pfam" id="PF00144"/>
    </source>
</evidence>
<evidence type="ECO:0000313" key="3">
    <source>
        <dbReference type="Proteomes" id="UP000325243"/>
    </source>
</evidence>
<dbReference type="InterPro" id="IPR050491">
    <property type="entry name" value="AmpC-like"/>
</dbReference>
<evidence type="ECO:0000313" key="2">
    <source>
        <dbReference type="EMBL" id="TYL53049.1"/>
    </source>
</evidence>
<comment type="caution">
    <text evidence="2">The sequence shown here is derived from an EMBL/GenBank/DDBJ whole genome shotgun (WGS) entry which is preliminary data.</text>
</comment>
<protein>
    <submittedName>
        <fullName evidence="2">Beta-lactamase family protein</fullName>
    </submittedName>
</protein>
<sequence length="424" mass="45539">MTLPIRLPTRIFLLVISLVVISRSVTRGFSQMDAAADFTTRLDRHLERVTRRRGILGAPQVAVSAPRLGIDYRSGGRSQRFHVASIGKTFTATLVMQLVEAGAVTIETPVSALLPGDELDGLFDTTGSTDAAGGATVAHLLTHTAGVADYFDGSVTDGRPVRDLVITEPDRLWTPADLLEFSRTRQRPVGRPGERFAYSDTGYILLGRILERATGRVFHELLHERIFTPLGMRDSALLFHSVPANDREAAPAADAAAAALEGTPAPGAATAALAAETSTGTSLAIAPLRLGRTEASTFRSLSCDWAGGGIVSTPDDLVAFDAALHRGSLVSRESLAWLAEPRHRFHVGIRYGAGMMQVRFGGFSPFLRGLPRPIGHIGVLATHLFHDPVHDAGIVLNFASTREMSRSFRTLIAIEQELARAARA</sequence>
<dbReference type="EMBL" id="VSSB01000001">
    <property type="protein sequence ID" value="TYL53049.1"/>
    <property type="molecule type" value="Genomic_DNA"/>
</dbReference>
<dbReference type="Proteomes" id="UP000325243">
    <property type="component" value="Unassembled WGS sequence"/>
</dbReference>
<dbReference type="Pfam" id="PF00144">
    <property type="entry name" value="Beta-lactamase"/>
    <property type="match status" value="1"/>
</dbReference>
<dbReference type="AlphaFoldDB" id="A0A5S4V4T8"/>
<keyword evidence="3" id="KW-1185">Reference proteome</keyword>
<accession>A0A5S4V4T8</accession>
<dbReference type="PANTHER" id="PTHR46825">
    <property type="entry name" value="D-ALANYL-D-ALANINE-CARBOXYPEPTIDASE/ENDOPEPTIDASE AMPH"/>
    <property type="match status" value="1"/>
</dbReference>
<dbReference type="SUPFAM" id="SSF56601">
    <property type="entry name" value="beta-lactamase/transpeptidase-like"/>
    <property type="match status" value="1"/>
</dbReference>
<dbReference type="Gene3D" id="3.40.710.10">
    <property type="entry name" value="DD-peptidase/beta-lactamase superfamily"/>
    <property type="match status" value="1"/>
</dbReference>
<dbReference type="PANTHER" id="PTHR46825:SF9">
    <property type="entry name" value="BETA-LACTAMASE-RELATED DOMAIN-CONTAINING PROTEIN"/>
    <property type="match status" value="1"/>
</dbReference>
<reference evidence="2 3" key="1">
    <citation type="submission" date="2019-08" db="EMBL/GenBank/DDBJ databases">
        <authorList>
            <person name="Hu J."/>
        </authorList>
    </citation>
    <scope>NUCLEOTIDE SEQUENCE [LARGE SCALE GENOMIC DNA]</scope>
    <source>
        <strain evidence="2 3">NEAU-184</strain>
    </source>
</reference>